<dbReference type="Proteomes" id="UP000001950">
    <property type="component" value="Chromosome 4"/>
</dbReference>
<organism evidence="1 2">
    <name type="scientific">Theileria annulata</name>
    <dbReference type="NCBI Taxonomy" id="5874"/>
    <lineage>
        <taxon>Eukaryota</taxon>
        <taxon>Sar</taxon>
        <taxon>Alveolata</taxon>
        <taxon>Apicomplexa</taxon>
        <taxon>Aconoidasida</taxon>
        <taxon>Piroplasmida</taxon>
        <taxon>Theileriidae</taxon>
        <taxon>Theileria</taxon>
    </lineage>
</organism>
<evidence type="ECO:0000313" key="1">
    <source>
        <dbReference type="EMBL" id="CAI76768.1"/>
    </source>
</evidence>
<dbReference type="eggNOG" id="ENOG502STGH">
    <property type="taxonomic scope" value="Eukaryota"/>
</dbReference>
<dbReference type="KEGG" id="tan:TA10135"/>
<protein>
    <submittedName>
        <fullName evidence="1">Uncharacterized protein</fullName>
    </submittedName>
</protein>
<gene>
    <name evidence="1" type="ORF">TA10135</name>
</gene>
<dbReference type="Gene3D" id="3.40.50.300">
    <property type="entry name" value="P-loop containing nucleotide triphosphate hydrolases"/>
    <property type="match status" value="1"/>
</dbReference>
<dbReference type="OMA" id="CNDGIDH"/>
<dbReference type="SUPFAM" id="SSF52540">
    <property type="entry name" value="P-loop containing nucleoside triphosphate hydrolases"/>
    <property type="match status" value="1"/>
</dbReference>
<name>Q4U8T5_THEAN</name>
<dbReference type="InParanoid" id="Q4U8T5"/>
<reference evidence="1 2" key="1">
    <citation type="journal article" date="2005" name="Science">
        <title>Genome of the host-cell transforming parasite Theileria annulata compared with T. parva.</title>
        <authorList>
            <person name="Pain A."/>
            <person name="Renauld H."/>
            <person name="Berriman M."/>
            <person name="Murphy L."/>
            <person name="Yeats C.A."/>
            <person name="Weir W."/>
            <person name="Kerhornou A."/>
            <person name="Aslett M."/>
            <person name="Bishop R."/>
            <person name="Bouchier C."/>
            <person name="Cochet M."/>
            <person name="Coulson R.M.R."/>
            <person name="Cronin A."/>
            <person name="de Villiers E.P."/>
            <person name="Fraser A."/>
            <person name="Fosker N."/>
            <person name="Gardner M."/>
            <person name="Goble A."/>
            <person name="Griffiths-Jones S."/>
            <person name="Harris D.E."/>
            <person name="Katzer F."/>
            <person name="Larke N."/>
            <person name="Lord A."/>
            <person name="Maser P."/>
            <person name="McKellar S."/>
            <person name="Mooney P."/>
            <person name="Morton F."/>
            <person name="Nene V."/>
            <person name="O'Neil S."/>
            <person name="Price C."/>
            <person name="Quail M.A."/>
            <person name="Rabbinowitsch E."/>
            <person name="Rawlings N.D."/>
            <person name="Rutter S."/>
            <person name="Saunders D."/>
            <person name="Seeger K."/>
            <person name="Shah T."/>
            <person name="Squares R."/>
            <person name="Squares S."/>
            <person name="Tivey A."/>
            <person name="Walker A.R."/>
            <person name="Woodward J."/>
            <person name="Dobbelaere D.A.E."/>
            <person name="Langsley G."/>
            <person name="Rajandream M.A."/>
            <person name="McKeever D."/>
            <person name="Shiels B."/>
            <person name="Tait A."/>
            <person name="Barrell B.G."/>
            <person name="Hall N."/>
        </authorList>
    </citation>
    <scope>NUCLEOTIDE SEQUENCE [LARGE SCALE GENOMIC DNA]</scope>
    <source>
        <strain evidence="2">Ankara</strain>
    </source>
</reference>
<sequence>MNRIINSTIKNIKLNIVNNISKPTNKQSLFHLYIWLVGPEGRGKTTLIHGILDHLKNSRTESHITTYFDFNNVKDFNFQEGMNFRDWWNLSMMTYELNPKSFGVSKQGNFNSAQLFLLFINSVACRIDMENCQNITPPSSSITGQWVISYMLETIKLMMREEKMNWIFCNDGIDHLVSSPFLSDRGLVFLSNLLLNLQIASLPSVFISNDSTIPLLLTNKHYEKLFSNNGNNPMSINRIYDSNNFIFHQVDEISQEEAMNYLSSKLEFGEKFIKCIWKITGGNLSLINKVLEDYEEFVKKVSLGTVQQILSGSKSLVDDEYFPINKSKHEQISYLREEQFKLFLKTLHHDTFNSVIYRYQSDIIKFENMMNGFLSSVPIEEMKLNMKNLVHFKVVVFETIRYLLNKKWLRVKDNVTINNRIILGLIEANILYYEIPSMMLEFKNSLVKYLLNSYIQIQYGNKTLYIKWL</sequence>
<evidence type="ECO:0000313" key="2">
    <source>
        <dbReference type="Proteomes" id="UP000001950"/>
    </source>
</evidence>
<dbReference type="EMBL" id="CR940353">
    <property type="protein sequence ID" value="CAI76768.1"/>
    <property type="molecule type" value="Genomic_DNA"/>
</dbReference>
<keyword evidence="2" id="KW-1185">Reference proteome</keyword>
<dbReference type="RefSeq" id="XP_953393.1">
    <property type="nucleotide sequence ID" value="XM_948300.1"/>
</dbReference>
<dbReference type="GeneID" id="3863346"/>
<dbReference type="AlphaFoldDB" id="Q4U8T5"/>
<dbReference type="OrthoDB" id="364143at2759"/>
<accession>Q4U8T5</accession>
<dbReference type="VEuPathDB" id="PiroplasmaDB:TA10135"/>
<dbReference type="InterPro" id="IPR027417">
    <property type="entry name" value="P-loop_NTPase"/>
</dbReference>
<proteinExistence type="predicted"/>